<sequence>ESDVREIDGVWLNELSRHNTDLRSLNISVTNLKHVGLTDLSRLAANCRTLASLKLHGIDLEDLSEILKRTTALEELGGVSIGSSMDMEVGNNVKLPHTLTSLLALFYMGMDEGDDAINSKVQPIARRLRRLDLQYSCLTVDGHCRLLSQCANLQSLEVLNAVGDEGLEMIALSCKQLQYLRAERGDIDVQNGFVTQRGLMAVASNCNMLQYIGVYVSDINNAALSTIAANCPNLSDFRLVLLDDEKEASDYPLDNGIRDLMKGCPNLRRLALYLRHGFLTDRGLQDIGLYGRKLEWALFGLLGESDEGLKLFANGCPSLKKLEIRDCVYRSGHCRICLENGRSQVCMGSRI</sequence>
<dbReference type="Proteomes" id="UP000825935">
    <property type="component" value="Chromosome 16"/>
</dbReference>
<keyword evidence="2" id="KW-1185">Reference proteome</keyword>
<evidence type="ECO:0000313" key="1">
    <source>
        <dbReference type="EMBL" id="KAH7387828.1"/>
    </source>
</evidence>
<dbReference type="PANTHER" id="PTHR16134:SF43">
    <property type="entry name" value="CORONATINE-INSENSITIVE PROTEIN 1"/>
    <property type="match status" value="1"/>
</dbReference>
<name>A0A8T2T0B9_CERRI</name>
<dbReference type="OMA" id="DIMSANW"/>
<dbReference type="SUPFAM" id="SSF52047">
    <property type="entry name" value="RNI-like"/>
    <property type="match status" value="1"/>
</dbReference>
<reference evidence="1" key="1">
    <citation type="submission" date="2021-08" db="EMBL/GenBank/DDBJ databases">
        <title>WGS assembly of Ceratopteris richardii.</title>
        <authorList>
            <person name="Marchant D.B."/>
            <person name="Chen G."/>
            <person name="Jenkins J."/>
            <person name="Shu S."/>
            <person name="Leebens-Mack J."/>
            <person name="Grimwood J."/>
            <person name="Schmutz J."/>
            <person name="Soltis P."/>
            <person name="Soltis D."/>
            <person name="Chen Z.-H."/>
        </authorList>
    </citation>
    <scope>NUCLEOTIDE SEQUENCE</scope>
    <source>
        <strain evidence="1">Whitten #5841</strain>
        <tissue evidence="1">Leaf</tissue>
    </source>
</reference>
<accession>A0A8T2T0B9</accession>
<evidence type="ECO:0000313" key="2">
    <source>
        <dbReference type="Proteomes" id="UP000825935"/>
    </source>
</evidence>
<dbReference type="InterPro" id="IPR032675">
    <property type="entry name" value="LRR_dom_sf"/>
</dbReference>
<dbReference type="EMBL" id="CM035421">
    <property type="protein sequence ID" value="KAH7387828.1"/>
    <property type="molecule type" value="Genomic_DNA"/>
</dbReference>
<gene>
    <name evidence="1" type="ORF">KP509_16G043700</name>
</gene>
<dbReference type="OrthoDB" id="550575at2759"/>
<dbReference type="AlphaFoldDB" id="A0A8T2T0B9"/>
<dbReference type="GO" id="GO:0031146">
    <property type="term" value="P:SCF-dependent proteasomal ubiquitin-dependent protein catabolic process"/>
    <property type="evidence" value="ECO:0007669"/>
    <property type="project" value="TreeGrafter"/>
</dbReference>
<protein>
    <recommendedName>
        <fullName evidence="3">F-box protein</fullName>
    </recommendedName>
</protein>
<evidence type="ECO:0008006" key="3">
    <source>
        <dbReference type="Google" id="ProtNLM"/>
    </source>
</evidence>
<organism evidence="1 2">
    <name type="scientific">Ceratopteris richardii</name>
    <name type="common">Triangle waterfern</name>
    <dbReference type="NCBI Taxonomy" id="49495"/>
    <lineage>
        <taxon>Eukaryota</taxon>
        <taxon>Viridiplantae</taxon>
        <taxon>Streptophyta</taxon>
        <taxon>Embryophyta</taxon>
        <taxon>Tracheophyta</taxon>
        <taxon>Polypodiopsida</taxon>
        <taxon>Polypodiidae</taxon>
        <taxon>Polypodiales</taxon>
        <taxon>Pteridineae</taxon>
        <taxon>Pteridaceae</taxon>
        <taxon>Parkerioideae</taxon>
        <taxon>Ceratopteris</taxon>
    </lineage>
</organism>
<comment type="caution">
    <text evidence="1">The sequence shown here is derived from an EMBL/GenBank/DDBJ whole genome shotgun (WGS) entry which is preliminary data.</text>
</comment>
<dbReference type="GO" id="GO:0019005">
    <property type="term" value="C:SCF ubiquitin ligase complex"/>
    <property type="evidence" value="ECO:0007669"/>
    <property type="project" value="TreeGrafter"/>
</dbReference>
<feature type="non-terminal residue" evidence="1">
    <location>
        <position position="1"/>
    </location>
</feature>
<dbReference type="PANTHER" id="PTHR16134">
    <property type="entry name" value="F-BOX/TPR REPEAT PROTEIN POF3"/>
    <property type="match status" value="1"/>
</dbReference>
<dbReference type="Gene3D" id="3.80.10.10">
    <property type="entry name" value="Ribonuclease Inhibitor"/>
    <property type="match status" value="1"/>
</dbReference>
<proteinExistence type="predicted"/>